<feature type="transmembrane region" description="Helical" evidence="5">
    <location>
        <begin position="296"/>
        <end position="316"/>
    </location>
</feature>
<evidence type="ECO:0000256" key="3">
    <source>
        <dbReference type="ARBA" id="ARBA00022989"/>
    </source>
</evidence>
<feature type="region of interest" description="Disordered" evidence="7">
    <location>
        <begin position="392"/>
        <end position="449"/>
    </location>
</feature>
<feature type="transmembrane region" description="Helical" evidence="5">
    <location>
        <begin position="362"/>
        <end position="381"/>
    </location>
</feature>
<accession>A0ABS3RAD4</accession>
<dbReference type="PANTHER" id="PTHR11432">
    <property type="entry name" value="NADH DEHYDROGENASE SUBUNIT 1"/>
    <property type="match status" value="1"/>
</dbReference>
<dbReference type="InterPro" id="IPR001694">
    <property type="entry name" value="NADH_UbQ_OxRdtase_su1/FPO"/>
</dbReference>
<evidence type="ECO:0000313" key="9">
    <source>
        <dbReference type="Proteomes" id="UP000666915"/>
    </source>
</evidence>
<gene>
    <name evidence="5 8" type="primary">nuoH</name>
    <name evidence="8" type="ORF">J4557_37310</name>
</gene>
<dbReference type="PANTHER" id="PTHR11432:SF3">
    <property type="entry name" value="NADH-UBIQUINONE OXIDOREDUCTASE CHAIN 1"/>
    <property type="match status" value="1"/>
</dbReference>
<organism evidence="8 9">
    <name type="scientific">Actinomadura nitritigenes</name>
    <dbReference type="NCBI Taxonomy" id="134602"/>
    <lineage>
        <taxon>Bacteria</taxon>
        <taxon>Bacillati</taxon>
        <taxon>Actinomycetota</taxon>
        <taxon>Actinomycetes</taxon>
        <taxon>Streptosporangiales</taxon>
        <taxon>Thermomonosporaceae</taxon>
        <taxon>Actinomadura</taxon>
    </lineage>
</organism>
<reference evidence="8 9" key="1">
    <citation type="submission" date="2021-03" db="EMBL/GenBank/DDBJ databases">
        <authorList>
            <person name="Kanchanasin P."/>
            <person name="Saeng-In P."/>
            <person name="Phongsopitanun W."/>
            <person name="Yuki M."/>
            <person name="Kudo T."/>
            <person name="Ohkuma M."/>
            <person name="Tanasupawat S."/>
        </authorList>
    </citation>
    <scope>NUCLEOTIDE SEQUENCE [LARGE SCALE GENOMIC DNA]</scope>
    <source>
        <strain evidence="8 9">L46</strain>
    </source>
</reference>
<dbReference type="PROSITE" id="PS00668">
    <property type="entry name" value="COMPLEX1_ND1_2"/>
    <property type="match status" value="1"/>
</dbReference>
<keyword evidence="4 5" id="KW-0472">Membrane</keyword>
<keyword evidence="3 5" id="KW-1133">Transmembrane helix</keyword>
<dbReference type="NCBIfam" id="NF004741">
    <property type="entry name" value="PRK06076.1-2"/>
    <property type="match status" value="1"/>
</dbReference>
<proteinExistence type="inferred from homology"/>
<protein>
    <recommendedName>
        <fullName evidence="5">NADH-quinone oxidoreductase subunit H</fullName>
        <ecNumber evidence="5">7.1.1.-</ecNumber>
    </recommendedName>
    <alternativeName>
        <fullName evidence="5">NADH dehydrogenase I subunit H</fullName>
    </alternativeName>
    <alternativeName>
        <fullName evidence="5">NDH-1 subunit H</fullName>
    </alternativeName>
</protein>
<evidence type="ECO:0000256" key="2">
    <source>
        <dbReference type="ARBA" id="ARBA00022692"/>
    </source>
</evidence>
<sequence length="449" mass="48781">MSPLAAPAADPTLATFGKDPWWLIGGKVLVIFVFLVLTVLLSMWVERRVIGRMQLRVGPNRAGPQGLLQGLADGVKLALKEDIVPRQVDKVVFVLAPVMSAVPAFISFVIIPFGPTVSVFGHHTALQGTDLPVAVLLVLAMSSMGIYGIVLAGWSSMSPYSLLGGLRSSAQMISYEIAMGLSFVAVFMFAGSMSTSEIVAKQDHIWFAVLLAPSFVVYVITMMGESNRIPFDLPEGEGELVGGFHTEYSSLKFAMFFLAEYINLATLSALATTLFLGGWRAPAPISTVWSGANSGWWPVLWFLVKLWLFIFFFIWLRGSLPRVRYDQLMKLGWKILMPVSLAWILLVSTIKAFKNDGYDIQQILWITAGVIAVVLVVTVVWEMVRGGDGGEIVPGAERPAPGSPQGDPFAGGFPVPPMDAPHYHGRARDEPARPATIESASEEVTSGTH</sequence>
<feature type="transmembrane region" description="Helical" evidence="5">
    <location>
        <begin position="328"/>
        <end position="350"/>
    </location>
</feature>
<dbReference type="InterPro" id="IPR018086">
    <property type="entry name" value="NADH_UbQ_OxRdtase_su1_CS"/>
</dbReference>
<keyword evidence="5" id="KW-0830">Ubiquinone</keyword>
<feature type="transmembrane region" description="Helical" evidence="5">
    <location>
        <begin position="133"/>
        <end position="154"/>
    </location>
</feature>
<comment type="function">
    <text evidence="5">NDH-1 shuttles electrons from NADH, via FMN and iron-sulfur (Fe-S) centers, to quinones in the respiratory chain. The immediate electron acceptor for the enzyme in this species is believed to be ubiquinone. Couples the redox reaction to proton translocation (for every two electrons transferred, four hydrogen ions are translocated across the cytoplasmic membrane), and thus conserves the redox energy in a proton gradient. This subunit may bind ubiquinone.</text>
</comment>
<keyword evidence="5 6" id="KW-0520">NAD</keyword>
<dbReference type="HAMAP" id="MF_01350">
    <property type="entry name" value="NDH1_NuoH"/>
    <property type="match status" value="1"/>
</dbReference>
<keyword evidence="9" id="KW-1185">Reference proteome</keyword>
<evidence type="ECO:0000256" key="4">
    <source>
        <dbReference type="ARBA" id="ARBA00023136"/>
    </source>
</evidence>
<comment type="subunit">
    <text evidence="5">NDH-1 is composed of 14 different subunits. Subunits NuoA, H, J, K, L, M, N constitute the membrane sector of the complex.</text>
</comment>
<keyword evidence="5" id="KW-1003">Cell membrane</keyword>
<feature type="transmembrane region" description="Helical" evidence="5">
    <location>
        <begin position="253"/>
        <end position="276"/>
    </location>
</feature>
<evidence type="ECO:0000256" key="5">
    <source>
        <dbReference type="HAMAP-Rule" id="MF_01350"/>
    </source>
</evidence>
<evidence type="ECO:0000256" key="6">
    <source>
        <dbReference type="RuleBase" id="RU000471"/>
    </source>
</evidence>
<name>A0ABS3RAD4_9ACTN</name>
<feature type="transmembrane region" description="Helical" evidence="5">
    <location>
        <begin position="20"/>
        <end position="45"/>
    </location>
</feature>
<dbReference type="Proteomes" id="UP000666915">
    <property type="component" value="Unassembled WGS sequence"/>
</dbReference>
<keyword evidence="5" id="KW-0874">Quinone</keyword>
<evidence type="ECO:0000256" key="7">
    <source>
        <dbReference type="SAM" id="MobiDB-lite"/>
    </source>
</evidence>
<feature type="transmembrane region" description="Helical" evidence="5">
    <location>
        <begin position="205"/>
        <end position="224"/>
    </location>
</feature>
<comment type="caution">
    <text evidence="8">The sequence shown here is derived from an EMBL/GenBank/DDBJ whole genome shotgun (WGS) entry which is preliminary data.</text>
</comment>
<dbReference type="RefSeq" id="WP_208271518.1">
    <property type="nucleotide sequence ID" value="NZ_BAAAGM010000018.1"/>
</dbReference>
<dbReference type="GO" id="GO:0016491">
    <property type="term" value="F:oxidoreductase activity"/>
    <property type="evidence" value="ECO:0007669"/>
    <property type="project" value="UniProtKB-KW"/>
</dbReference>
<dbReference type="PROSITE" id="PS00667">
    <property type="entry name" value="COMPLEX1_ND1_1"/>
    <property type="match status" value="1"/>
</dbReference>
<dbReference type="EMBL" id="JAGEOK010000031">
    <property type="protein sequence ID" value="MBO2443201.1"/>
    <property type="molecule type" value="Genomic_DNA"/>
</dbReference>
<evidence type="ECO:0000256" key="1">
    <source>
        <dbReference type="ARBA" id="ARBA00004141"/>
    </source>
</evidence>
<comment type="similarity">
    <text evidence="5 6">Belongs to the complex I subunit 1 family.</text>
</comment>
<dbReference type="EC" id="7.1.1.-" evidence="5"/>
<feature type="compositionally biased region" description="Polar residues" evidence="7">
    <location>
        <begin position="438"/>
        <end position="449"/>
    </location>
</feature>
<dbReference type="Pfam" id="PF00146">
    <property type="entry name" value="NADHdh"/>
    <property type="match status" value="1"/>
</dbReference>
<comment type="catalytic activity">
    <reaction evidence="5">
        <text>a quinone + NADH + 5 H(+)(in) = a quinol + NAD(+) + 4 H(+)(out)</text>
        <dbReference type="Rhea" id="RHEA:57888"/>
        <dbReference type="ChEBI" id="CHEBI:15378"/>
        <dbReference type="ChEBI" id="CHEBI:24646"/>
        <dbReference type="ChEBI" id="CHEBI:57540"/>
        <dbReference type="ChEBI" id="CHEBI:57945"/>
        <dbReference type="ChEBI" id="CHEBI:132124"/>
    </reaction>
</comment>
<feature type="transmembrane region" description="Helical" evidence="5">
    <location>
        <begin position="91"/>
        <end position="113"/>
    </location>
</feature>
<keyword evidence="2 5" id="KW-0812">Transmembrane</keyword>
<feature type="transmembrane region" description="Helical" evidence="5">
    <location>
        <begin position="175"/>
        <end position="193"/>
    </location>
</feature>
<dbReference type="NCBIfam" id="NF004743">
    <property type="entry name" value="PRK06076.1-4"/>
    <property type="match status" value="1"/>
</dbReference>
<keyword evidence="8" id="KW-0560">Oxidoreductase</keyword>
<comment type="subcellular location">
    <subcellularLocation>
        <location evidence="5 6">Cell membrane</location>
        <topology evidence="5 6">Multi-pass membrane protein</topology>
    </subcellularLocation>
    <subcellularLocation>
        <location evidence="1">Membrane</location>
        <topology evidence="1">Multi-pass membrane protein</topology>
    </subcellularLocation>
</comment>
<evidence type="ECO:0000313" key="8">
    <source>
        <dbReference type="EMBL" id="MBO2443201.1"/>
    </source>
</evidence>
<keyword evidence="5" id="KW-1278">Translocase</keyword>